<dbReference type="Pfam" id="PF12027">
    <property type="entry name" value="DUF3514"/>
    <property type="match status" value="1"/>
</dbReference>
<proteinExistence type="predicted"/>
<organism evidence="1 2">
    <name type="scientific">Ehrlichia ruminantium (strain Welgevonden)</name>
    <dbReference type="NCBI Taxonomy" id="254945"/>
    <lineage>
        <taxon>Bacteria</taxon>
        <taxon>Pseudomonadati</taxon>
        <taxon>Pseudomonadota</taxon>
        <taxon>Alphaproteobacteria</taxon>
        <taxon>Rickettsiales</taxon>
        <taxon>Anaplasmataceae</taxon>
        <taxon>Ehrlichia</taxon>
    </lineage>
</organism>
<name>A0A0H3M7G1_EHRRW</name>
<dbReference type="GeneID" id="33057525"/>
<gene>
    <name evidence="1" type="ordered locus">ERWE_CDS_00630</name>
</gene>
<dbReference type="RefSeq" id="WP_011154753.1">
    <property type="nucleotide sequence ID" value="NC_005295.2"/>
</dbReference>
<reference evidence="1 2" key="1">
    <citation type="journal article" date="2006" name="J. Bacteriol.">
        <title>Comparative genomic analysis of three strains of Ehrlichia ruminantium reveals an active process of genome size plasticity.</title>
        <authorList>
            <person name="Frutos R."/>
            <person name="Viari A."/>
            <person name="Ferraz C."/>
            <person name="Morgat A."/>
            <person name="Eychenie S."/>
            <person name="Kandassami Y."/>
            <person name="Chantal I."/>
            <person name="Bensaid A."/>
            <person name="Coissac E."/>
            <person name="Vachiery N."/>
            <person name="Demaille J."/>
            <person name="Martinez D."/>
        </authorList>
    </citation>
    <scope>NUCLEOTIDE SEQUENCE [LARGE SCALE GENOMIC DNA]</scope>
    <source>
        <strain evidence="1 2">Welgevonden</strain>
    </source>
</reference>
<protein>
    <recommendedName>
        <fullName evidence="3">DUF3514 domain-containing protein</fullName>
    </recommendedName>
</protein>
<keyword evidence="2" id="KW-1185">Reference proteome</keyword>
<accession>A0A0H3M7G1</accession>
<evidence type="ECO:0000313" key="2">
    <source>
        <dbReference type="Proteomes" id="UP000001021"/>
    </source>
</evidence>
<dbReference type="KEGG" id="erw:ERWE_CDS_00630"/>
<evidence type="ECO:0000313" key="1">
    <source>
        <dbReference type="EMBL" id="CAI26557.1"/>
    </source>
</evidence>
<dbReference type="EMBL" id="CR925678">
    <property type="protein sequence ID" value="CAI26557.1"/>
    <property type="molecule type" value="Genomic_DNA"/>
</dbReference>
<sequence length="470" mass="54707">MKARKDNQQYTDDIQQLNSRTARLNIGSVGTSHMTSTNVPRDIMATMDGVARELTGVMQSNVRLENVHLMQGARPKNSQYKNVFQTPRFNQDLVLNVQNKQLVLKRPCRVSYKMPMTVPNEHKLSYEKYYDPQEYADKQLSESVSGIIFRVQQHTHLAYICYITKNIFCIDTDRNYTINERFRDFFNVTSYHELILYLSKLNVLSQLASVLGFYDFSKFLLYNYELQYLDYYVMDNILISVIDIIKNSERLGRCRYCLSSQLECYADSKVFKLQENYCSRDITFYIAVLQLLQNLMCVRKQMKRRGNVEHRLTSNILDFLIISCCIQVGIGHRDVMLLSNTTFDVNKDQKFIMLLHEISSTFLDLYNLSLHSGNKPETICGVNFSSALLNICSQDIRATITCAILTDELRLNIIYRSIVDNICASSTSEALQDIYMQMMQYKEMQESAKSENIQRDYGENYHMSQCGYSK</sequence>
<evidence type="ECO:0008006" key="3">
    <source>
        <dbReference type="Google" id="ProtNLM"/>
    </source>
</evidence>
<dbReference type="KEGG" id="eru:Erum0690"/>
<dbReference type="HOGENOM" id="CLU_581065_0_0_5"/>
<dbReference type="InterPro" id="IPR021902">
    <property type="entry name" value="DUF3514"/>
</dbReference>
<dbReference type="AlphaFoldDB" id="A0A0H3M7G1"/>
<dbReference type="Proteomes" id="UP000001021">
    <property type="component" value="Chromosome"/>
</dbReference>